<dbReference type="PANTHER" id="PTHR24099">
    <property type="entry name" value="E3 UBIQUITIN-PROTEIN LIGASE TRIM36-RELATED"/>
    <property type="match status" value="1"/>
</dbReference>
<gene>
    <name evidence="2" type="ORF">QE109_17280</name>
</gene>
<dbReference type="PANTHER" id="PTHR24099:SF11">
    <property type="entry name" value="FIBRONECTIN TYPE III DOMAIN-CONTAINING 3BA-RELATED"/>
    <property type="match status" value="1"/>
</dbReference>
<dbReference type="SUPFAM" id="SSF49265">
    <property type="entry name" value="Fibronectin type III"/>
    <property type="match status" value="5"/>
</dbReference>
<evidence type="ECO:0000313" key="2">
    <source>
        <dbReference type="EMBL" id="MDH8679903.1"/>
    </source>
</evidence>
<dbReference type="InterPro" id="IPR036116">
    <property type="entry name" value="FN3_sf"/>
</dbReference>
<feature type="non-terminal residue" evidence="2">
    <location>
        <position position="2569"/>
    </location>
</feature>
<dbReference type="Gene3D" id="2.60.40.10">
    <property type="entry name" value="Immunoglobulins"/>
    <property type="match status" value="6"/>
</dbReference>
<protein>
    <submittedName>
        <fullName evidence="2">ZmpA/ZmpB/ZmpC family metallo-endopeptidase-related protein</fullName>
    </submittedName>
</protein>
<name>A0ABT6NHS6_9FIRM</name>
<dbReference type="Proteomes" id="UP001158045">
    <property type="component" value="Unassembled WGS sequence"/>
</dbReference>
<dbReference type="Pfam" id="PF05342">
    <property type="entry name" value="Peptidase_M26_N"/>
    <property type="match status" value="1"/>
</dbReference>
<dbReference type="RefSeq" id="WP_281095798.1">
    <property type="nucleotide sequence ID" value="NZ_JARYZI010000021.1"/>
</dbReference>
<dbReference type="Gene3D" id="2.160.20.110">
    <property type="match status" value="9"/>
</dbReference>
<dbReference type="InterPro" id="IPR013783">
    <property type="entry name" value="Ig-like_fold"/>
</dbReference>
<dbReference type="Pfam" id="PF00041">
    <property type="entry name" value="fn3"/>
    <property type="match status" value="1"/>
</dbReference>
<dbReference type="CDD" id="cd00063">
    <property type="entry name" value="FN3"/>
    <property type="match status" value="3"/>
</dbReference>
<dbReference type="EMBL" id="JARYZI010000021">
    <property type="protein sequence ID" value="MDH8679903.1"/>
    <property type="molecule type" value="Genomic_DNA"/>
</dbReference>
<keyword evidence="3" id="KW-1185">Reference proteome</keyword>
<comment type="caution">
    <text evidence="2">The sequence shown here is derived from an EMBL/GenBank/DDBJ whole genome shotgun (WGS) entry which is preliminary data.</text>
</comment>
<evidence type="ECO:0000313" key="3">
    <source>
        <dbReference type="Proteomes" id="UP001158045"/>
    </source>
</evidence>
<dbReference type="InterPro" id="IPR008006">
    <property type="entry name" value="Peptidase_M26_N_dom"/>
</dbReference>
<feature type="domain" description="Fibronectin type-III" evidence="1">
    <location>
        <begin position="28"/>
        <end position="110"/>
    </location>
</feature>
<sequence>MVIKNKSLKIMLVWIIIVSMLSVSFADVAQVINLQSTATDQQIQLSWDTVENATQYRIEVNGDDSNKVTSPTFTADGLTPNAKYEFRIRGENETEIGSWSELISVFTKRGIVSKVNITSAVFEESIISIKWDSVENAETYSVSVNGVIVGENVELTSLQYPVEDGVSIYEIKVRGKNAESSGEWSDTLTLDLADSPLDVPILLEKRASNNQIEIQWDVVERAIQYEVEINGSQIIVVQNAGYTHTGLEPNQTYKYRVRALNDSKASDWSDTLSVTTKLLNGLESVTYKVQDNIIKLTWGTVVNATSYEVLVDGELQNVGSNTYFNHTNLESISEHTYQVRAKTTEGDSDWSDVLKVTCEAEPLGIPTNLKTESVKEGISISWDAVEKATAYVLEINGNQVVLDQIAYTFAEGVNGTEYKIKVQAKNDVTKSLWSDELVMTYVEYSGTGTVDDPYLVRSLQDLINIKNDLSGDYLLLSDIDLNGIDWEPIGTVELPFRGTFNGNGKILRNLKISQQAMTYVGLFGYIGGGSVKNLTIENADVSGDTYVGAIVGYATEENKLIENCHVKNGQVSGMSNVGGVVGRLYKGYVENSSYTGIVNGESNVGGFAGYVSSKISDSWFDGEVTGISQRVGGFIGQFSGFNGSYRVERCYATGKVTGKQSVGGFIGYGSWSSSLDDYISDSFAIVTVEGEDEVGGFFGTETSGSVSGQFVRCYSAGAISATGDNKGGFGGKFNITYSKAINCYYDVLKSGTAPRYSNHAMNKLTTGMVEQSTFTNWDFTSVWSIDSGSSYPYLKSIDKPENHFIVPDTSSALHGSGTEANPYQIKTLSDLRQVKYDVSAYYVLVNDIDMENSEWEPIGTSIIPFRGTFNGNGKILRNLKISQAAMTYVGLFGYIGGGSVKNLTIENADVSGDTYVGAIVGYATEENKLIENCHVKNGQVSGTSNVGGVVGRLYKGYVENSSYTGIVNGESNVGGFAGYVSSKISDSWFDGEVTGISQRVGGFIGQFSGFNGSYRVERCYATGKVTGKQSVGGFIGYGSWSSSLDDYISDSFAIVTVEGEDEVGGFFGTESSGSVSGQFIRCYSAGAISATGDSKGGFGGKFNIAYSKAINCYYDVLKSETAPKYSNHATNKPTTGMLQQSTFTNWDFTNVWSIDSGSSYPYLNSVDKPENQYIVPDTSSALNGSGTEANPYQIKTLSDLRQVKYDTNAYYVLANDIDMENSEWEPIGTSAIPFRGTFDGKGKTLRNLKISQQAMTYVGLFGYINGGTIKNLTVENANIEGQSNVGALAGNLNNANITNCLVEGIGSVLGTNSVGGLIGAASNSAIESSSSKIEVKGTNYVGGLVGNASGTTINRSYCLGDVEATSNYAGGFVGAFYISSGQGKINESYCNNTVTSNGWTGGLIGVLSIQNTYSSVPIMNSYSLSTLKAPIGKSFGLIGQLSQTKSSGNYIYYSYFGGDSNGVTNNGGIVQNNSYLNAYLSYFDSDKAGCIVPTGQARTTELMKQASTFSNWDKTIWHVKDGSYPYLLNLPVPGNADVSEGLALPTSFNGQESDDCIVTLTWSEVVEATGYEIDLNGSIIQVGQISTYQHLNLGYDTSYYYRIRSINESDASRWSDKIFVSTRKALPEIPQFKSTYINETSIKLSWDIIEGADYYELECDGDVVSHITDLFYIHDSLDLGTEHQYRVRAINEGGGSPWSELVKFATAVEVIPIPKDLKCVMKTEDILLTWSAVEDATQYELECDGVVINCGLENSYVHESLEVDSQHQYRVRAIKGEKMSLWSDYLNVTFVSSGGSGTELDPYLIHTKEDLKNIKNDMLAHYKLVADIDLTGEIWEPIGTDKVPFKGSLDGDGHKIINLKINRTLDFSGLFGYTQDATIKRICLENPDVTAIGTRYTGALIGISERTTVSNCSVIGTGQVTGGSIVGGLIGLQSAGIVSECHSDIVDIVSQDTAGGLIGNVINQGIIEKSYSTGNVSAINSYVGGLVGSEFGMIIRECYATGNVTGKQVVGGLIGYSYSNGNLSIENSMSYGDVTASVNCGGGLIGSAYNNNYQKIKNCYSVGSVSGPGQNGGIIASPVGVIVKNTYYDASASGYVPKNQGDVAKQTGEMQVKSTFVNWDFENIWTIEEGESYPYLRHVKRPDEASGSMGSDEMTGNGTLESPYLIETKAQLNRMRMGPEAHYKLVADIDLTDEIWEPIGTDKVPFKGSLDGDGHKIINLKITRTLDFSGLFGYTQDATIKRICLENPDVTAIGTRYTGALIGISERTTVSNCSVIGTGQVTGGSIVGGLIGLQSAGIVSECHSDIVDIVSQDTAGGLIGNVINQGIIEKSYSTGNVSAINSYVGGLVGSEFGMIIRECYATGNVTGKQVVGGLIGYSYSNGNLSIENSMSYGDVTASVNCGGGLIGSAYNNNYQKIKNCYSVGSVSGPGQNGGIIASPVGVIVKNTYYDASASGYVPKNQGDVARQTGEMQVKSTFSNWDFETIWTIDEGESYPYLRHVKRPDEVSGGLGSENMIGSGTLESPYLIETKAQLNSVRMGPEAHYKLVADIDLTGETWEPIGTSAVLFKG</sequence>
<accession>A0ABT6NHS6</accession>
<organism evidence="2 3">
    <name type="scientific">Fusibacter bizertensis</name>
    <dbReference type="NCBI Taxonomy" id="1488331"/>
    <lineage>
        <taxon>Bacteria</taxon>
        <taxon>Bacillati</taxon>
        <taxon>Bacillota</taxon>
        <taxon>Clostridia</taxon>
        <taxon>Eubacteriales</taxon>
        <taxon>Eubacteriales Family XII. Incertae Sedis</taxon>
        <taxon>Fusibacter</taxon>
    </lineage>
</organism>
<dbReference type="SMART" id="SM00710">
    <property type="entry name" value="PbH1"/>
    <property type="match status" value="7"/>
</dbReference>
<reference evidence="2 3" key="1">
    <citation type="submission" date="2023-04" db="EMBL/GenBank/DDBJ databases">
        <title>Fusibacter bizertensis strain WBS, isolated from littoral bottom sediments of the Arctic seas - biochemical and genomic analysis.</title>
        <authorList>
            <person name="Brioukhanov A.L."/>
        </authorList>
    </citation>
    <scope>NUCLEOTIDE SEQUENCE [LARGE SCALE GENOMIC DNA]</scope>
    <source>
        <strain evidence="2 3">WBS</strain>
    </source>
</reference>
<proteinExistence type="predicted"/>
<dbReference type="InterPro" id="IPR006626">
    <property type="entry name" value="PbH1"/>
</dbReference>
<dbReference type="SMART" id="SM00060">
    <property type="entry name" value="FN3"/>
    <property type="match status" value="7"/>
</dbReference>
<dbReference type="InterPro" id="IPR050617">
    <property type="entry name" value="E3_ligase_FN3/SPRY"/>
</dbReference>
<feature type="domain" description="Fibronectin type-III" evidence="1">
    <location>
        <begin position="1626"/>
        <end position="1709"/>
    </location>
</feature>
<feature type="domain" description="Fibronectin type-III" evidence="1">
    <location>
        <begin position="195"/>
        <end position="279"/>
    </location>
</feature>
<dbReference type="InterPro" id="IPR003961">
    <property type="entry name" value="FN3_dom"/>
</dbReference>
<dbReference type="PROSITE" id="PS50853">
    <property type="entry name" value="FN3"/>
    <property type="match status" value="3"/>
</dbReference>
<evidence type="ECO:0000259" key="1">
    <source>
        <dbReference type="PROSITE" id="PS50853"/>
    </source>
</evidence>